<dbReference type="Proteomes" id="UP000027002">
    <property type="component" value="Chromosome 4"/>
</dbReference>
<evidence type="ECO:0000313" key="2">
    <source>
        <dbReference type="EMBL" id="QUC20548.1"/>
    </source>
</evidence>
<reference evidence="2" key="1">
    <citation type="submission" date="2020-03" db="EMBL/GenBank/DDBJ databases">
        <title>A mixture of massive structural variations and highly conserved coding sequences in Ustilaginoidea virens genome.</title>
        <authorList>
            <person name="Zhang K."/>
            <person name="Zhao Z."/>
            <person name="Zhang Z."/>
            <person name="Li Y."/>
            <person name="Hsiang T."/>
            <person name="Sun W."/>
        </authorList>
    </citation>
    <scope>NUCLEOTIDE SEQUENCE</scope>
    <source>
        <strain evidence="2">UV-8b</strain>
    </source>
</reference>
<dbReference type="KEGG" id="uvi:66065567"/>
<feature type="signal peptide" evidence="1">
    <location>
        <begin position="1"/>
        <end position="23"/>
    </location>
</feature>
<evidence type="ECO:0000256" key="1">
    <source>
        <dbReference type="SAM" id="SignalP"/>
    </source>
</evidence>
<accession>A0A8E5HS78</accession>
<sequence length="80" mass="8321">MLVLRSVKCLMGVGVLSPSCCHAAGLDGEAAARGKGTQRARLDVRNGGGSLARLVLSDQSPSVCLAVWVHERVFVCVSVV</sequence>
<keyword evidence="3" id="KW-1185">Reference proteome</keyword>
<dbReference type="AlphaFoldDB" id="A0A8E5HS78"/>
<evidence type="ECO:0008006" key="4">
    <source>
        <dbReference type="Google" id="ProtNLM"/>
    </source>
</evidence>
<gene>
    <name evidence="2" type="ORF">UV8b_04789</name>
</gene>
<dbReference type="EMBL" id="CP072756">
    <property type="protein sequence ID" value="QUC20548.1"/>
    <property type="molecule type" value="Genomic_DNA"/>
</dbReference>
<dbReference type="GeneID" id="66065567"/>
<protein>
    <recommendedName>
        <fullName evidence="4">Secreted protein</fullName>
    </recommendedName>
</protein>
<keyword evidence="1" id="KW-0732">Signal</keyword>
<evidence type="ECO:0000313" key="3">
    <source>
        <dbReference type="Proteomes" id="UP000027002"/>
    </source>
</evidence>
<proteinExistence type="predicted"/>
<dbReference type="RefSeq" id="XP_042998221.1">
    <property type="nucleotide sequence ID" value="XM_043142287.1"/>
</dbReference>
<feature type="chain" id="PRO_5034300298" description="Secreted protein" evidence="1">
    <location>
        <begin position="24"/>
        <end position="80"/>
    </location>
</feature>
<organism evidence="2 3">
    <name type="scientific">Ustilaginoidea virens</name>
    <name type="common">Rice false smut fungus</name>
    <name type="synonym">Villosiclava virens</name>
    <dbReference type="NCBI Taxonomy" id="1159556"/>
    <lineage>
        <taxon>Eukaryota</taxon>
        <taxon>Fungi</taxon>
        <taxon>Dikarya</taxon>
        <taxon>Ascomycota</taxon>
        <taxon>Pezizomycotina</taxon>
        <taxon>Sordariomycetes</taxon>
        <taxon>Hypocreomycetidae</taxon>
        <taxon>Hypocreales</taxon>
        <taxon>Clavicipitaceae</taxon>
        <taxon>Ustilaginoidea</taxon>
    </lineage>
</organism>
<name>A0A8E5HS78_USTVR</name>